<dbReference type="PANTHER" id="PTHR42806:SF1">
    <property type="entry name" value="GLYCINE DEHYDROGENASE (DECARBOXYLATING)"/>
    <property type="match status" value="1"/>
</dbReference>
<dbReference type="PANTHER" id="PTHR42806">
    <property type="entry name" value="GLYCINE CLEAVAGE SYSTEM P-PROTEIN"/>
    <property type="match status" value="1"/>
</dbReference>
<comment type="caution">
    <text evidence="3">The sequence shown here is derived from an EMBL/GenBank/DDBJ whole genome shotgun (WGS) entry which is preliminary data.</text>
</comment>
<gene>
    <name evidence="3" type="ORF">ENW83_04960</name>
</gene>
<keyword evidence="1 3" id="KW-0560">Oxidoreductase</keyword>
<protein>
    <submittedName>
        <fullName evidence="3">Aminomethyl-transferring glycine dehydrogenase subunit GcvPA</fullName>
        <ecNumber evidence="3">1.4.4.2</ecNumber>
    </submittedName>
</protein>
<evidence type="ECO:0000256" key="1">
    <source>
        <dbReference type="ARBA" id="ARBA00023002"/>
    </source>
</evidence>
<dbReference type="SUPFAM" id="SSF53383">
    <property type="entry name" value="PLP-dependent transferases"/>
    <property type="match status" value="1"/>
</dbReference>
<dbReference type="Gene3D" id="3.40.640.10">
    <property type="entry name" value="Type I PLP-dependent aspartate aminotransferase-like (Major domain)"/>
    <property type="match status" value="1"/>
</dbReference>
<feature type="domain" description="Glycine cleavage system P-protein N-terminal" evidence="2">
    <location>
        <begin position="34"/>
        <end position="468"/>
    </location>
</feature>
<dbReference type="NCBIfam" id="NF001696">
    <property type="entry name" value="PRK00451.1"/>
    <property type="match status" value="1"/>
</dbReference>
<dbReference type="EMBL" id="DTLS01000146">
    <property type="protein sequence ID" value="HGZ60534.1"/>
    <property type="molecule type" value="Genomic_DNA"/>
</dbReference>
<accession>A0A7J3SLT6</accession>
<dbReference type="Gene3D" id="3.90.1150.10">
    <property type="entry name" value="Aspartate Aminotransferase, domain 1"/>
    <property type="match status" value="1"/>
</dbReference>
<evidence type="ECO:0000259" key="2">
    <source>
        <dbReference type="Pfam" id="PF02347"/>
    </source>
</evidence>
<dbReference type="InterPro" id="IPR015422">
    <property type="entry name" value="PyrdxlP-dep_Trfase_small"/>
</dbReference>
<dbReference type="InterPro" id="IPR023010">
    <property type="entry name" value="GcvPA"/>
</dbReference>
<dbReference type="InterPro" id="IPR049315">
    <property type="entry name" value="GDC-P_N"/>
</dbReference>
<dbReference type="AlphaFoldDB" id="A0A7J3SLT6"/>
<name>A0A7J3SLT6_9CREN</name>
<dbReference type="GO" id="GO:0004375">
    <property type="term" value="F:glycine dehydrogenase (decarboxylating) activity"/>
    <property type="evidence" value="ECO:0007669"/>
    <property type="project" value="UniProtKB-EC"/>
</dbReference>
<dbReference type="Pfam" id="PF02347">
    <property type="entry name" value="GDC-P"/>
    <property type="match status" value="1"/>
</dbReference>
<organism evidence="3">
    <name type="scientific">Fervidicoccus fontis</name>
    <dbReference type="NCBI Taxonomy" id="683846"/>
    <lineage>
        <taxon>Archaea</taxon>
        <taxon>Thermoproteota</taxon>
        <taxon>Thermoprotei</taxon>
        <taxon>Fervidicoccales</taxon>
        <taxon>Fervidicoccaceae</taxon>
        <taxon>Fervidicoccus</taxon>
    </lineage>
</organism>
<dbReference type="EC" id="1.4.4.2" evidence="3"/>
<dbReference type="InterPro" id="IPR015424">
    <property type="entry name" value="PyrdxlP-dep_Trfase"/>
</dbReference>
<proteinExistence type="predicted"/>
<dbReference type="InterPro" id="IPR015421">
    <property type="entry name" value="PyrdxlP-dep_Trfase_major"/>
</dbReference>
<dbReference type="GO" id="GO:0009116">
    <property type="term" value="P:nucleoside metabolic process"/>
    <property type="evidence" value="ECO:0007669"/>
    <property type="project" value="InterPro"/>
</dbReference>
<sequence>MYLKKLSLYIPKPSASFAPVIKLKGRHPWIPNDNEKNIAEILNAIGIKDPLELFSDIPKSITLKKKLAVGRGRPLSSFEIEKEFDGIINDLKDFELNKIFAGGPIAPHYTHPVVDAIISRGEILTAYTPYQPEISQGLLQMLYEYQSAMAILYDVDIVNAGMYDGATALAEASLMAVRVKKIKKVMVPSTLFYEYKDVMRTYFMGPEVSLIEYETDNDTGEATPENISLIKSERPAAVIIDYPANTGEVRRTTPEIIQETHAVGSLAIVFSDPIALGVLTPPGKFEADIVVGEGQSLGLPMYGGGMTLGILGIRNERELIRNLPGRLIGETVDVDGRRGYMMILQSREQHIRREKATSNITTGVSLNSIAALVSLAIKGSNGIRKEGIAIFENTKRLMNAFSNAGALIQRPRAVHFKNISFSIPSAENSMTLFENIVKDRKLIPYSIREEGLMSCATEVHKSEDISELENALKEAMNG</sequence>
<reference evidence="3" key="1">
    <citation type="journal article" date="2020" name="mSystems">
        <title>Genome- and Community-Level Interaction Insights into Carbon Utilization and Element Cycling Functions of Hydrothermarchaeota in Hydrothermal Sediment.</title>
        <authorList>
            <person name="Zhou Z."/>
            <person name="Liu Y."/>
            <person name="Xu W."/>
            <person name="Pan J."/>
            <person name="Luo Z.H."/>
            <person name="Li M."/>
        </authorList>
    </citation>
    <scope>NUCLEOTIDE SEQUENCE [LARGE SCALE GENOMIC DNA]</scope>
    <source>
        <strain evidence="3">SpSt-885</strain>
    </source>
</reference>
<evidence type="ECO:0000313" key="3">
    <source>
        <dbReference type="EMBL" id="HGZ60534.1"/>
    </source>
</evidence>